<dbReference type="AlphaFoldDB" id="A0A2S0VQI0"/>
<proteinExistence type="inferred from homology"/>
<dbReference type="Proteomes" id="UP000244441">
    <property type="component" value="Chromosome"/>
</dbReference>
<dbReference type="GO" id="GO:0016407">
    <property type="term" value="F:acetyltransferase activity"/>
    <property type="evidence" value="ECO:0007669"/>
    <property type="project" value="InterPro"/>
</dbReference>
<dbReference type="OrthoDB" id="7181050at2"/>
<dbReference type="EMBL" id="CP026604">
    <property type="protein sequence ID" value="AWB66476.1"/>
    <property type="molecule type" value="Genomic_DNA"/>
</dbReference>
<comment type="similarity">
    <text evidence="1 2">Belongs to the arylamine N-acetyltransferase family.</text>
</comment>
<dbReference type="Pfam" id="PF00797">
    <property type="entry name" value="Acetyltransf_2"/>
    <property type="match status" value="1"/>
</dbReference>
<dbReference type="InterPro" id="IPR001447">
    <property type="entry name" value="Arylamine_N-AcTrfase"/>
</dbReference>
<dbReference type="InterPro" id="IPR038765">
    <property type="entry name" value="Papain-like_cys_pep_sf"/>
</dbReference>
<reference evidence="3 4" key="1">
    <citation type="submission" date="2018-01" db="EMBL/GenBank/DDBJ databases">
        <title>Genome sequence of a Cantenovulum-like bacteria.</title>
        <authorList>
            <person name="Tan W.R."/>
            <person name="Lau N.-S."/>
            <person name="Go F."/>
            <person name="Amirul A.-A.A."/>
        </authorList>
    </citation>
    <scope>NUCLEOTIDE SEQUENCE [LARGE SCALE GENOMIC DNA]</scope>
    <source>
        <strain evidence="3 4">CCB-QB4</strain>
    </source>
</reference>
<dbReference type="Gene3D" id="3.30.2140.10">
    <property type="entry name" value="Arylamine N-acetyltransferase"/>
    <property type="match status" value="1"/>
</dbReference>
<evidence type="ECO:0000256" key="1">
    <source>
        <dbReference type="ARBA" id="ARBA00006547"/>
    </source>
</evidence>
<name>A0A2S0VQI0_9ALTE</name>
<gene>
    <name evidence="3" type="ORF">C2869_08560</name>
</gene>
<organism evidence="3 4">
    <name type="scientific">Saccharobesus litoralis</name>
    <dbReference type="NCBI Taxonomy" id="2172099"/>
    <lineage>
        <taxon>Bacteria</taxon>
        <taxon>Pseudomonadati</taxon>
        <taxon>Pseudomonadota</taxon>
        <taxon>Gammaproteobacteria</taxon>
        <taxon>Alteromonadales</taxon>
        <taxon>Alteromonadaceae</taxon>
        <taxon>Saccharobesus</taxon>
    </lineage>
</organism>
<dbReference type="SUPFAM" id="SSF54001">
    <property type="entry name" value="Cysteine proteinases"/>
    <property type="match status" value="1"/>
</dbReference>
<accession>A0A2S0VQI0</accession>
<dbReference type="KEGG" id="cate:C2869_08560"/>
<dbReference type="PANTHER" id="PTHR11786">
    <property type="entry name" value="N-HYDROXYARYLAMINE O-ACETYLTRANSFERASE"/>
    <property type="match status" value="1"/>
</dbReference>
<keyword evidence="4" id="KW-1185">Reference proteome</keyword>
<evidence type="ECO:0000313" key="4">
    <source>
        <dbReference type="Proteomes" id="UP000244441"/>
    </source>
</evidence>
<protein>
    <recommendedName>
        <fullName evidence="5">Arylamine N-acetyltransferase</fullName>
    </recommendedName>
</protein>
<evidence type="ECO:0000313" key="3">
    <source>
        <dbReference type="EMBL" id="AWB66476.1"/>
    </source>
</evidence>
<evidence type="ECO:0000256" key="2">
    <source>
        <dbReference type="RuleBase" id="RU003452"/>
    </source>
</evidence>
<sequence>MKYQAYLKRIGYVDQPQADLATLTELHRLHAFAIPFENFDVHLNKGVELNKQHVMKKLVELNRGGYCYELNGAFHDLLCEIGFNVKYLTSRPMFGYEEVRPKTHMILLVDIDGVDYLVDLGFTGLNIIEPIPLSFNIEHWQAGFGFRIIQQHDPAFCEKAEATYIMQTCLMDSSDWLNLFSFDLVEQAYVDYILPNHFNCTSHLSICTHKLIAAIYKPNGRVRLVDNQVKCELDNQVSTYVIQSAAELKQQLLQWFGLAVDDEQSQILFDVAMT</sequence>
<dbReference type="PANTHER" id="PTHR11786:SF0">
    <property type="entry name" value="ARYLAMINE N-ACETYLTRANSFERASE 4-RELATED"/>
    <property type="match status" value="1"/>
</dbReference>
<dbReference type="RefSeq" id="WP_108602539.1">
    <property type="nucleotide sequence ID" value="NZ_CP026604.1"/>
</dbReference>
<dbReference type="PRINTS" id="PR01543">
    <property type="entry name" value="ANATRNSFRASE"/>
</dbReference>
<dbReference type="Gene3D" id="2.40.128.150">
    <property type="entry name" value="Cysteine proteinases"/>
    <property type="match status" value="1"/>
</dbReference>
<evidence type="ECO:0008006" key="5">
    <source>
        <dbReference type="Google" id="ProtNLM"/>
    </source>
</evidence>